<proteinExistence type="predicted"/>
<evidence type="ECO:0000313" key="4">
    <source>
        <dbReference type="Proteomes" id="UP000193862"/>
    </source>
</evidence>
<dbReference type="Gene3D" id="1.10.287.470">
    <property type="entry name" value="Helix hairpin bin"/>
    <property type="match status" value="1"/>
</dbReference>
<dbReference type="Gene3D" id="2.40.420.20">
    <property type="match status" value="1"/>
</dbReference>
<protein>
    <submittedName>
        <fullName evidence="3">Multidrug resistance protein MdtE</fullName>
    </submittedName>
</protein>
<evidence type="ECO:0000256" key="1">
    <source>
        <dbReference type="SAM" id="Coils"/>
    </source>
</evidence>
<accession>A0A1Y5RPI4</accession>
<dbReference type="Gene3D" id="2.40.30.170">
    <property type="match status" value="1"/>
</dbReference>
<dbReference type="GO" id="GO:0015562">
    <property type="term" value="F:efflux transmembrane transporter activity"/>
    <property type="evidence" value="ECO:0007669"/>
    <property type="project" value="TreeGrafter"/>
</dbReference>
<organism evidence="3 4">
    <name type="scientific">Aquimixticola soesokkakensis</name>
    <dbReference type="NCBI Taxonomy" id="1519096"/>
    <lineage>
        <taxon>Bacteria</taxon>
        <taxon>Pseudomonadati</taxon>
        <taxon>Pseudomonadota</taxon>
        <taxon>Alphaproteobacteria</taxon>
        <taxon>Rhodobacterales</taxon>
        <taxon>Paracoccaceae</taxon>
        <taxon>Aquimixticola</taxon>
    </lineage>
</organism>
<dbReference type="PANTHER" id="PTHR30469:SF15">
    <property type="entry name" value="HLYD FAMILY OF SECRETION PROTEINS"/>
    <property type="match status" value="1"/>
</dbReference>
<dbReference type="Gene3D" id="2.40.50.100">
    <property type="match status" value="1"/>
</dbReference>
<sequence>MRFIRRALTGVFLIGLTLALLGAAGWTFYSAFTARLQAQGQAFRGSERQFAVNVITAQSGSVTPVLTTFGEVLARRSLQLRVPVGGTIVDISPNVEDGGSVAAGEVLLRLDDTDARAALKVAEADVQEARGEMSDATAALDIARDDLTAAQTQSELRTAALARQQGLADRGIATTSVVEDAALSDASAKQAVLSKRTALATASARVNQAQTAVLRAEIARDEAARALADTVLAAQFAGILSDVAVTMGGLVTANEQIATMIDPTALEVSFRLTTDQYSRLLDAAGTLVNAPVQMTLDASGAGLTAMGRVTRESAAVGEGQSGRLLFASVSDAGRLRPGDFVSVAIEEPALEGVALLPATAVDAAGTVLAVTADSRLEQLDAPVLRRQGDDVIVDASAIAGRQVVSERSPLLGAGIQVRISGSEAVSQTSPRGPPDSPPAAQDDPGDVVALTPERRAKLIAFVESNERMPAQARASLLDQLTADEVPASVILRLEARMGS</sequence>
<reference evidence="3 4" key="1">
    <citation type="submission" date="2017-03" db="EMBL/GenBank/DDBJ databases">
        <authorList>
            <person name="Afonso C.L."/>
            <person name="Miller P.J."/>
            <person name="Scott M.A."/>
            <person name="Spackman E."/>
            <person name="Goraichik I."/>
            <person name="Dimitrov K.M."/>
            <person name="Suarez D.L."/>
            <person name="Swayne D.E."/>
        </authorList>
    </citation>
    <scope>NUCLEOTIDE SEQUENCE [LARGE SCALE GENOMIC DNA]</scope>
    <source>
        <strain evidence="3 4">CECT 8620</strain>
    </source>
</reference>
<feature type="coiled-coil region" evidence="1">
    <location>
        <begin position="119"/>
        <end position="146"/>
    </location>
</feature>
<keyword evidence="1" id="KW-0175">Coiled coil</keyword>
<dbReference type="Proteomes" id="UP000193862">
    <property type="component" value="Unassembled WGS sequence"/>
</dbReference>
<dbReference type="RefSeq" id="WP_085835297.1">
    <property type="nucleotide sequence ID" value="NZ_FWFS01000001.1"/>
</dbReference>
<dbReference type="SUPFAM" id="SSF111369">
    <property type="entry name" value="HlyD-like secretion proteins"/>
    <property type="match status" value="1"/>
</dbReference>
<evidence type="ECO:0000256" key="2">
    <source>
        <dbReference type="SAM" id="MobiDB-lite"/>
    </source>
</evidence>
<feature type="region of interest" description="Disordered" evidence="2">
    <location>
        <begin position="421"/>
        <end position="445"/>
    </location>
</feature>
<evidence type="ECO:0000313" key="3">
    <source>
        <dbReference type="EMBL" id="SLN21172.1"/>
    </source>
</evidence>
<dbReference type="PANTHER" id="PTHR30469">
    <property type="entry name" value="MULTIDRUG RESISTANCE PROTEIN MDTA"/>
    <property type="match status" value="1"/>
</dbReference>
<keyword evidence="4" id="KW-1185">Reference proteome</keyword>
<dbReference type="AlphaFoldDB" id="A0A1Y5RPI4"/>
<name>A0A1Y5RPI4_9RHOB</name>
<dbReference type="GO" id="GO:1990281">
    <property type="term" value="C:efflux pump complex"/>
    <property type="evidence" value="ECO:0007669"/>
    <property type="project" value="TreeGrafter"/>
</dbReference>
<gene>
    <name evidence="3" type="primary">mdtE</name>
    <name evidence="3" type="ORF">AQS8620_00589</name>
</gene>
<dbReference type="EMBL" id="FWFS01000001">
    <property type="protein sequence ID" value="SLN21172.1"/>
    <property type="molecule type" value="Genomic_DNA"/>
</dbReference>
<dbReference type="OrthoDB" id="7626141at2"/>